<protein>
    <recommendedName>
        <fullName evidence="4">Peptidase S74 domain-containing protein</fullName>
    </recommendedName>
</protein>
<organism evidence="2 3">
    <name type="scientific">Flavivirga jejuensis</name>
    <dbReference type="NCBI Taxonomy" id="870487"/>
    <lineage>
        <taxon>Bacteria</taxon>
        <taxon>Pseudomonadati</taxon>
        <taxon>Bacteroidota</taxon>
        <taxon>Flavobacteriia</taxon>
        <taxon>Flavobacteriales</taxon>
        <taxon>Flavobacteriaceae</taxon>
        <taxon>Flavivirga</taxon>
    </lineage>
</organism>
<sequence length="658" mass="71681">MKKIFLTLLVTFFYFLSFSQTDGITYQAVIIDNSPQEIPGVNIPSNNLPNTDLQVRFTIVDAAGGSEYQETHNTTTDPYGMINLLIGKGTPVIGAFDQVYWDNSKFLRVEIDLNTGDGMVEFSYQELTYIPYVRHREIIATSTLDVDGATNLNNNLTVNNQSPTYLTGDLTVDGLVAFDGPLEVGGDTQLYADLTVDGITNLNNNLFVNNGATTNLSGDITVQGIGTFQDGNFQNITVAQSSNLNTLTTSGVSNLNGQVTIDASLSGGQSSNNAYPLIVRGSDQGVVIQVNGGRNTGKNFVTFRDASGIHGAIEGQTLSELHGSFRYIWDEAMAGLEQAFTLAEQIACGSQLDLAESGVMLVNNFVLGAKWIELTVAAENNVGVSYESGGADYAEWLEKENHSETFTKGDIVGVKGGKISKNINGAHHIMVISTNPIVLGNMVKGNENNFEKVAFLGQVPVRVVGKVAIGDYILPSGSHDGTGIAVSPNNMNIDDYQSILGVAWEASRNETFGYINVAIGINTNDIALKVLQQEKEIEEIKHQLNLVLKKLNGESVDTDNKGLVATQAKSPTKSMDSIKLTDVELEEWVSKYGYIFEISMNQLKENFKNRNVNLKLFPEVEAIVNNPIETIKKMNSGAYLPALWKSFEKRYPNALKKR</sequence>
<feature type="signal peptide" evidence="1">
    <location>
        <begin position="1"/>
        <end position="19"/>
    </location>
</feature>
<dbReference type="EMBL" id="JAUOEL010000004">
    <property type="protein sequence ID" value="MDO5974978.1"/>
    <property type="molecule type" value="Genomic_DNA"/>
</dbReference>
<dbReference type="Proteomes" id="UP001176806">
    <property type="component" value="Unassembled WGS sequence"/>
</dbReference>
<comment type="caution">
    <text evidence="2">The sequence shown here is derived from an EMBL/GenBank/DDBJ whole genome shotgun (WGS) entry which is preliminary data.</text>
</comment>
<feature type="chain" id="PRO_5046744749" description="Peptidase S74 domain-containing protein" evidence="1">
    <location>
        <begin position="20"/>
        <end position="658"/>
    </location>
</feature>
<dbReference type="Gene3D" id="2.40.300.10">
    <property type="entry name" value="Head decoration protein D"/>
    <property type="match status" value="1"/>
</dbReference>
<evidence type="ECO:0000256" key="1">
    <source>
        <dbReference type="SAM" id="SignalP"/>
    </source>
</evidence>
<accession>A0ABT8WPC0</accession>
<evidence type="ECO:0008006" key="4">
    <source>
        <dbReference type="Google" id="ProtNLM"/>
    </source>
</evidence>
<gene>
    <name evidence="2" type="ORF">Q4Q40_12335</name>
</gene>
<dbReference type="RefSeq" id="WP_303302137.1">
    <property type="nucleotide sequence ID" value="NZ_BAABDA010000018.1"/>
</dbReference>
<evidence type="ECO:0000313" key="3">
    <source>
        <dbReference type="Proteomes" id="UP001176806"/>
    </source>
</evidence>
<name>A0ABT8WPC0_9FLAO</name>
<reference evidence="2" key="1">
    <citation type="submission" date="2023-07" db="EMBL/GenBank/DDBJ databases">
        <title>Two novel species in the genus Flavivirga.</title>
        <authorList>
            <person name="Kwon K."/>
        </authorList>
    </citation>
    <scope>NUCLEOTIDE SEQUENCE</scope>
    <source>
        <strain evidence="2">KACC 14158</strain>
    </source>
</reference>
<evidence type="ECO:0000313" key="2">
    <source>
        <dbReference type="EMBL" id="MDO5974978.1"/>
    </source>
</evidence>
<keyword evidence="3" id="KW-1185">Reference proteome</keyword>
<proteinExistence type="predicted"/>
<keyword evidence="1" id="KW-0732">Signal</keyword>